<dbReference type="EMBL" id="FMYM01000004">
    <property type="protein sequence ID" value="SDB95432.1"/>
    <property type="molecule type" value="Genomic_DNA"/>
</dbReference>
<evidence type="ECO:0000313" key="2">
    <source>
        <dbReference type="EMBL" id="SDB95432.1"/>
    </source>
</evidence>
<dbReference type="AlphaFoldDB" id="A0A1G6HMG3"/>
<proteinExistence type="predicted"/>
<sequence>MGKKVLLLTPGEHKTEFEIKPYEGLTLQAQQNFVGGMLAAMPITPNTDLWYNDEFLLLDMPPTIVVSYGNSEPTTICGPVFFSSHNGKGVSKGLNQDQMNHIIKMINSNIVQLSEQVPPFKTRIIPWLQLGQ</sequence>
<name>A0A1G6HMG3_9BACI</name>
<keyword evidence="3" id="KW-1185">Reference proteome</keyword>
<gene>
    <name evidence="2" type="ORF">SAMN05421737_10478</name>
</gene>
<organism evidence="2 3">
    <name type="scientific">Shouchella lonarensis</name>
    <dbReference type="NCBI Taxonomy" id="1464122"/>
    <lineage>
        <taxon>Bacteria</taxon>
        <taxon>Bacillati</taxon>
        <taxon>Bacillota</taxon>
        <taxon>Bacilli</taxon>
        <taxon>Bacillales</taxon>
        <taxon>Bacillaceae</taxon>
        <taxon>Shouchella</taxon>
    </lineage>
</organism>
<accession>A0A1G6HMG3</accession>
<dbReference type="InterPro" id="IPR024559">
    <property type="entry name" value="DUF3846"/>
</dbReference>
<dbReference type="RefSeq" id="WP_090775208.1">
    <property type="nucleotide sequence ID" value="NZ_FMYM01000004.1"/>
</dbReference>
<dbReference type="Pfam" id="PF12957">
    <property type="entry name" value="DUF3846"/>
    <property type="match status" value="1"/>
</dbReference>
<evidence type="ECO:0000259" key="1">
    <source>
        <dbReference type="Pfam" id="PF12957"/>
    </source>
</evidence>
<dbReference type="STRING" id="1464122.SAMN05421737_10478"/>
<dbReference type="Proteomes" id="UP000242662">
    <property type="component" value="Unassembled WGS sequence"/>
</dbReference>
<feature type="domain" description="DUF3846" evidence="1">
    <location>
        <begin position="4"/>
        <end position="106"/>
    </location>
</feature>
<protein>
    <recommendedName>
        <fullName evidence="1">DUF3846 domain-containing protein</fullName>
    </recommendedName>
</protein>
<reference evidence="3" key="1">
    <citation type="submission" date="2016-09" db="EMBL/GenBank/DDBJ databases">
        <authorList>
            <person name="Varghese N."/>
            <person name="Submissions S."/>
        </authorList>
    </citation>
    <scope>NUCLEOTIDE SEQUENCE [LARGE SCALE GENOMIC DNA]</scope>
    <source>
        <strain evidence="3">25nlg</strain>
    </source>
</reference>
<evidence type="ECO:0000313" key="3">
    <source>
        <dbReference type="Proteomes" id="UP000242662"/>
    </source>
</evidence>